<accession>A0A2S6HCG1</accession>
<organism evidence="1 2">
    <name type="scientific">Methylobacter tundripaludum</name>
    <dbReference type="NCBI Taxonomy" id="173365"/>
    <lineage>
        <taxon>Bacteria</taxon>
        <taxon>Pseudomonadati</taxon>
        <taxon>Pseudomonadota</taxon>
        <taxon>Gammaproteobacteria</taxon>
        <taxon>Methylococcales</taxon>
        <taxon>Methylococcaceae</taxon>
        <taxon>Methylobacter</taxon>
    </lineage>
</organism>
<dbReference type="InterPro" id="IPR009553">
    <property type="entry name" value="DUF1173"/>
</dbReference>
<name>A0A2S6HCG1_9GAMM</name>
<reference evidence="1 2" key="1">
    <citation type="submission" date="2018-02" db="EMBL/GenBank/DDBJ databases">
        <title>Subsurface microbial communities from deep shales in Ohio and West Virginia, USA.</title>
        <authorList>
            <person name="Wrighton K."/>
        </authorList>
    </citation>
    <scope>NUCLEOTIDE SEQUENCE [LARGE SCALE GENOMIC DNA]</scope>
    <source>
        <strain evidence="1 2">OWC-DMM</strain>
    </source>
</reference>
<proteinExistence type="predicted"/>
<gene>
    <name evidence="1" type="ORF">B0F87_10619</name>
</gene>
<dbReference type="EMBL" id="PTIZ01000006">
    <property type="protein sequence ID" value="PPK75175.1"/>
    <property type="molecule type" value="Genomic_DNA"/>
</dbReference>
<dbReference type="Proteomes" id="UP000240010">
    <property type="component" value="Unassembled WGS sequence"/>
</dbReference>
<comment type="caution">
    <text evidence="1">The sequence shown here is derived from an EMBL/GenBank/DDBJ whole genome shotgun (WGS) entry which is preliminary data.</text>
</comment>
<dbReference type="AlphaFoldDB" id="A0A2S6HCG1"/>
<protein>
    <submittedName>
        <fullName evidence="1">Uncharacterized protein DUF1173</fullName>
    </submittedName>
</protein>
<sequence>MVIGTFGINESGIPSFEEIALMMVTENWIPYDNADDLRLITTLTQANQRFIKCLRYNLPSTVPTTSVLLANKDKTATAMYICPASTTETYLPFQKT</sequence>
<dbReference type="Pfam" id="PF06666">
    <property type="entry name" value="DUF1173"/>
    <property type="match status" value="1"/>
</dbReference>
<evidence type="ECO:0000313" key="1">
    <source>
        <dbReference type="EMBL" id="PPK75175.1"/>
    </source>
</evidence>
<evidence type="ECO:0000313" key="2">
    <source>
        <dbReference type="Proteomes" id="UP000240010"/>
    </source>
</evidence>